<comment type="subcellular location">
    <subcellularLocation>
        <location evidence="1">Cell membrane</location>
        <topology evidence="1">Multi-pass membrane protein</topology>
    </subcellularLocation>
</comment>
<dbReference type="HOGENOM" id="CLU_055110_0_0_5"/>
<sequence>MVLRGATLASRFLLSILLARMLSPSDMGEYGLITAMLAFGLFVLGLEFYSYTLRELVPASPAKRVQIIADQIVLASASFAVISIVAVVAALMGLLPKKILFLFLLVLVTENASLEAMRILIITSRVVHAYIAGFLRGGIWVFALGLLMYLEPSTRSLEMVLIWWAGGGLLAVVYSALCLLDLPWRNLRCYRPDLGWIQAGLRTARPFMLTAVSALMLSYIDRFFIDGFVGRHELGIYTFYSTILIGILSLGTSISHQFLPRIISGHAVGADAYRRIVVLFLVSMLIVAGGLVVVAGLTMGPLLRLFGLRDYAEFIGVFYLMLPGLFLRMLADVPSYALYAAHSDKVLLLCNISAAAVTVVSNIVLVPIFGLAGAALSGAFASAILFLSLGVVARDRTRNYSGRPTETAAISNDTHARYN</sequence>
<keyword evidence="8" id="KW-1185">Reference proteome</keyword>
<gene>
    <name evidence="7" type="ordered locus">Nwi_2403</name>
</gene>
<feature type="transmembrane region" description="Helical" evidence="6">
    <location>
        <begin position="346"/>
        <end position="365"/>
    </location>
</feature>
<dbReference type="KEGG" id="nwi:Nwi_2403"/>
<reference evidence="7 8" key="1">
    <citation type="journal article" date="2006" name="Appl. Environ. Microbiol.">
        <title>Genome sequence of the chemolithoautotrophic nitrite-oxidizing bacterium Nitrobacter winogradskyi Nb-255.</title>
        <authorList>
            <person name="Starkenburg S.R."/>
            <person name="Chain P.S."/>
            <person name="Sayavedra-Soto L.A."/>
            <person name="Hauser L."/>
            <person name="Land M.L."/>
            <person name="Larimer F.W."/>
            <person name="Malfatti S.A."/>
            <person name="Klotz M.G."/>
            <person name="Bottomley P.J."/>
            <person name="Arp D.J."/>
            <person name="Hickey W.J."/>
        </authorList>
    </citation>
    <scope>NUCLEOTIDE SEQUENCE [LARGE SCALE GENOMIC DNA]</scope>
    <source>
        <strain evidence="8">ATCC 25391 / DSM 10237 / CIP 104748 / NCIMB 11846 / Nb-255</strain>
    </source>
</reference>
<evidence type="ECO:0000313" key="7">
    <source>
        <dbReference type="EMBL" id="ABA05657.1"/>
    </source>
</evidence>
<dbReference type="eggNOG" id="COG2244">
    <property type="taxonomic scope" value="Bacteria"/>
</dbReference>
<dbReference type="PANTHER" id="PTHR30250:SF11">
    <property type="entry name" value="O-ANTIGEN TRANSPORTER-RELATED"/>
    <property type="match status" value="1"/>
</dbReference>
<evidence type="ECO:0000313" key="8">
    <source>
        <dbReference type="Proteomes" id="UP000002531"/>
    </source>
</evidence>
<feature type="transmembrane region" description="Helical" evidence="6">
    <location>
        <begin position="99"/>
        <end position="117"/>
    </location>
</feature>
<keyword evidence="3 6" id="KW-0812">Transmembrane</keyword>
<feature type="transmembrane region" description="Helical" evidence="6">
    <location>
        <begin position="237"/>
        <end position="255"/>
    </location>
</feature>
<feature type="transmembrane region" description="Helical" evidence="6">
    <location>
        <begin position="203"/>
        <end position="225"/>
    </location>
</feature>
<evidence type="ECO:0000256" key="4">
    <source>
        <dbReference type="ARBA" id="ARBA00022989"/>
    </source>
</evidence>
<keyword evidence="2" id="KW-1003">Cell membrane</keyword>
<evidence type="ECO:0000256" key="2">
    <source>
        <dbReference type="ARBA" id="ARBA00022475"/>
    </source>
</evidence>
<feature type="transmembrane region" description="Helical" evidence="6">
    <location>
        <begin position="371"/>
        <end position="393"/>
    </location>
</feature>
<feature type="transmembrane region" description="Helical" evidence="6">
    <location>
        <begin position="161"/>
        <end position="182"/>
    </location>
</feature>
<dbReference type="STRING" id="323098.Nwi_2403"/>
<name>Q3SPY4_NITWN</name>
<dbReference type="GO" id="GO:0005886">
    <property type="term" value="C:plasma membrane"/>
    <property type="evidence" value="ECO:0007669"/>
    <property type="project" value="UniProtKB-SubCell"/>
</dbReference>
<evidence type="ECO:0000256" key="6">
    <source>
        <dbReference type="SAM" id="Phobius"/>
    </source>
</evidence>
<dbReference type="AlphaFoldDB" id="Q3SPY4"/>
<dbReference type="Proteomes" id="UP000002531">
    <property type="component" value="Chromosome"/>
</dbReference>
<evidence type="ECO:0000256" key="1">
    <source>
        <dbReference type="ARBA" id="ARBA00004651"/>
    </source>
</evidence>
<keyword evidence="5 6" id="KW-0472">Membrane</keyword>
<dbReference type="InterPro" id="IPR050833">
    <property type="entry name" value="Poly_Biosynth_Transport"/>
</dbReference>
<feature type="transmembrane region" description="Helical" evidence="6">
    <location>
        <begin position="72"/>
        <end position="93"/>
    </location>
</feature>
<keyword evidence="4 6" id="KW-1133">Transmembrane helix</keyword>
<feature type="transmembrane region" description="Helical" evidence="6">
    <location>
        <begin position="276"/>
        <end position="297"/>
    </location>
</feature>
<proteinExistence type="predicted"/>
<protein>
    <submittedName>
        <fullName evidence="7">Membrane protein involved in the export of O-antigen and teichoic acid</fullName>
    </submittedName>
</protein>
<feature type="transmembrane region" description="Helical" evidence="6">
    <location>
        <begin position="317"/>
        <end position="339"/>
    </location>
</feature>
<feature type="transmembrane region" description="Helical" evidence="6">
    <location>
        <begin position="31"/>
        <end position="51"/>
    </location>
</feature>
<dbReference type="PANTHER" id="PTHR30250">
    <property type="entry name" value="PST FAMILY PREDICTED COLANIC ACID TRANSPORTER"/>
    <property type="match status" value="1"/>
</dbReference>
<dbReference type="EMBL" id="CP000115">
    <property type="protein sequence ID" value="ABA05657.1"/>
    <property type="molecule type" value="Genomic_DNA"/>
</dbReference>
<feature type="transmembrane region" description="Helical" evidence="6">
    <location>
        <begin position="129"/>
        <end position="149"/>
    </location>
</feature>
<evidence type="ECO:0000256" key="5">
    <source>
        <dbReference type="ARBA" id="ARBA00023136"/>
    </source>
</evidence>
<organism evidence="7 8">
    <name type="scientific">Nitrobacter winogradskyi (strain ATCC 25391 / DSM 10237 / CIP 104748 / NCIMB 11846 / Nb-255)</name>
    <dbReference type="NCBI Taxonomy" id="323098"/>
    <lineage>
        <taxon>Bacteria</taxon>
        <taxon>Pseudomonadati</taxon>
        <taxon>Pseudomonadota</taxon>
        <taxon>Alphaproteobacteria</taxon>
        <taxon>Hyphomicrobiales</taxon>
        <taxon>Nitrobacteraceae</taxon>
        <taxon>Nitrobacter</taxon>
    </lineage>
</organism>
<evidence type="ECO:0000256" key="3">
    <source>
        <dbReference type="ARBA" id="ARBA00022692"/>
    </source>
</evidence>
<accession>Q3SPY4</accession>